<gene>
    <name evidence="1" type="ordered locus">Xaut_0670</name>
</gene>
<sequence length="120" mass="12783">MRRHFSSEDFMVQENAAGETEAPQIPPAALERWQTFADDTPLQLTLTKGDLDNLLLALRNLAIGQSELVAALAAHTNQDQEASVDAMVRANEVARMAFGRINGLIGAIMGAATPVPGGGR</sequence>
<dbReference type="KEGG" id="xau:Xaut_0670"/>
<proteinExistence type="predicted"/>
<protein>
    <submittedName>
        <fullName evidence="1">Uncharacterized protein</fullName>
    </submittedName>
</protein>
<organism evidence="1 2">
    <name type="scientific">Xanthobacter autotrophicus (strain ATCC BAA-1158 / Py2)</name>
    <dbReference type="NCBI Taxonomy" id="78245"/>
    <lineage>
        <taxon>Bacteria</taxon>
        <taxon>Pseudomonadati</taxon>
        <taxon>Pseudomonadota</taxon>
        <taxon>Alphaproteobacteria</taxon>
        <taxon>Hyphomicrobiales</taxon>
        <taxon>Xanthobacteraceae</taxon>
        <taxon>Xanthobacter</taxon>
    </lineage>
</organism>
<dbReference type="EMBL" id="CP000781">
    <property type="protein sequence ID" value="ABS65922.1"/>
    <property type="molecule type" value="Genomic_DNA"/>
</dbReference>
<accession>A7ID29</accession>
<reference evidence="1 2" key="1">
    <citation type="submission" date="2007-07" db="EMBL/GenBank/DDBJ databases">
        <title>Complete sequence of chromosome of Xanthobacter autotrophicus Py2.</title>
        <authorList>
            <consortium name="US DOE Joint Genome Institute"/>
            <person name="Copeland A."/>
            <person name="Lucas S."/>
            <person name="Lapidus A."/>
            <person name="Barry K."/>
            <person name="Glavina del Rio T."/>
            <person name="Hammon N."/>
            <person name="Israni S."/>
            <person name="Dalin E."/>
            <person name="Tice H."/>
            <person name="Pitluck S."/>
            <person name="Sims D."/>
            <person name="Brettin T."/>
            <person name="Bruce D."/>
            <person name="Detter J.C."/>
            <person name="Han C."/>
            <person name="Tapia R."/>
            <person name="Brainard J."/>
            <person name="Schmutz J."/>
            <person name="Larimer F."/>
            <person name="Land M."/>
            <person name="Hauser L."/>
            <person name="Kyrpides N."/>
            <person name="Kim E."/>
            <person name="Ensigns S.A."/>
            <person name="Richardson P."/>
        </authorList>
    </citation>
    <scope>NUCLEOTIDE SEQUENCE [LARGE SCALE GENOMIC DNA]</scope>
    <source>
        <strain evidence="2">ATCC BAA-1158 / Py2</strain>
    </source>
</reference>
<keyword evidence="2" id="KW-1185">Reference proteome</keyword>
<name>A7ID29_XANP2</name>
<evidence type="ECO:0000313" key="1">
    <source>
        <dbReference type="EMBL" id="ABS65922.1"/>
    </source>
</evidence>
<dbReference type="HOGENOM" id="CLU_2048804_0_0_5"/>
<evidence type="ECO:0000313" key="2">
    <source>
        <dbReference type="Proteomes" id="UP000002417"/>
    </source>
</evidence>
<dbReference type="AlphaFoldDB" id="A7ID29"/>
<dbReference type="Proteomes" id="UP000002417">
    <property type="component" value="Chromosome"/>
</dbReference>